<proteinExistence type="predicted"/>
<dbReference type="Proteomes" id="UP000237144">
    <property type="component" value="Unassembled WGS sequence"/>
</dbReference>
<name>A0A2S5B487_9BASI</name>
<gene>
    <name evidence="1" type="ORF">BMF94_5375</name>
</gene>
<sequence>MPRPDDTSLRSKLRKQLEEAKEEATYGRTVAPAYLPFREEVLGIVHNTTDRGRWELVLAVTAKVIASLQDFWTAGLASEPTNDVVLRQLDEIIQNAHTVLAGHDASGPLRDWTVLPSNRKPGYLERPLQGIEFAYRDLDATAANEFCRAVRVAASGIKRWTPKEDTKDGKYSPAQETALHALQGLANGLRDLRTRDEVEPFALLEALNDYLASPHRNSTGSTHSSSWSRLAIRSYHGVQVLRGLVVPAFPFRFKGGVREATGSVRPRETCPWQLEGYHHELQGHDDHAEHSLAAVSPRAHMTPRKLAIYRGAGSARFI</sequence>
<evidence type="ECO:0000313" key="2">
    <source>
        <dbReference type="Proteomes" id="UP000237144"/>
    </source>
</evidence>
<evidence type="ECO:0000313" key="1">
    <source>
        <dbReference type="EMBL" id="POY71590.1"/>
    </source>
</evidence>
<keyword evidence="2" id="KW-1185">Reference proteome</keyword>
<dbReference type="AlphaFoldDB" id="A0A2S5B487"/>
<reference evidence="1 2" key="1">
    <citation type="journal article" date="2018" name="Front. Microbiol.">
        <title>Prospects for Fungal Bioremediation of Acidic Radioactive Waste Sites: Characterization and Genome Sequence of Rhodotorula taiwanensis MD1149.</title>
        <authorList>
            <person name="Tkavc R."/>
            <person name="Matrosova V.Y."/>
            <person name="Grichenko O.E."/>
            <person name="Gostincar C."/>
            <person name="Volpe R.P."/>
            <person name="Klimenkova P."/>
            <person name="Gaidamakova E.K."/>
            <person name="Zhou C.E."/>
            <person name="Stewart B.J."/>
            <person name="Lyman M.G."/>
            <person name="Malfatti S.A."/>
            <person name="Rubinfeld B."/>
            <person name="Courtot M."/>
            <person name="Singh J."/>
            <person name="Dalgard C.L."/>
            <person name="Hamilton T."/>
            <person name="Frey K.G."/>
            <person name="Gunde-Cimerman N."/>
            <person name="Dugan L."/>
            <person name="Daly M.J."/>
        </authorList>
    </citation>
    <scope>NUCLEOTIDE SEQUENCE [LARGE SCALE GENOMIC DNA]</scope>
    <source>
        <strain evidence="1 2">MD1149</strain>
    </source>
</reference>
<comment type="caution">
    <text evidence="1">The sequence shown here is derived from an EMBL/GenBank/DDBJ whole genome shotgun (WGS) entry which is preliminary data.</text>
</comment>
<dbReference type="EMBL" id="PJQD01000076">
    <property type="protein sequence ID" value="POY71590.1"/>
    <property type="molecule type" value="Genomic_DNA"/>
</dbReference>
<protein>
    <submittedName>
        <fullName evidence="1">Uncharacterized protein</fullName>
    </submittedName>
</protein>
<accession>A0A2S5B487</accession>
<organism evidence="1 2">
    <name type="scientific">Rhodotorula taiwanensis</name>
    <dbReference type="NCBI Taxonomy" id="741276"/>
    <lineage>
        <taxon>Eukaryota</taxon>
        <taxon>Fungi</taxon>
        <taxon>Dikarya</taxon>
        <taxon>Basidiomycota</taxon>
        <taxon>Pucciniomycotina</taxon>
        <taxon>Microbotryomycetes</taxon>
        <taxon>Sporidiobolales</taxon>
        <taxon>Sporidiobolaceae</taxon>
        <taxon>Rhodotorula</taxon>
    </lineage>
</organism>